<evidence type="ECO:0000256" key="4">
    <source>
        <dbReference type="ARBA" id="ARBA00023136"/>
    </source>
</evidence>
<feature type="transmembrane region" description="Helical" evidence="5">
    <location>
        <begin position="423"/>
        <end position="447"/>
    </location>
</feature>
<evidence type="ECO:0000256" key="1">
    <source>
        <dbReference type="ARBA" id="ARBA00004141"/>
    </source>
</evidence>
<dbReference type="CDD" id="cd17321">
    <property type="entry name" value="MFS_MMR_MDR_like"/>
    <property type="match status" value="1"/>
</dbReference>
<dbReference type="EMBL" id="FAOZ01000009">
    <property type="protein sequence ID" value="CUU56962.1"/>
    <property type="molecule type" value="Genomic_DNA"/>
</dbReference>
<feature type="transmembrane region" description="Helical" evidence="5">
    <location>
        <begin position="349"/>
        <end position="367"/>
    </location>
</feature>
<feature type="transmembrane region" description="Helical" evidence="5">
    <location>
        <begin position="97"/>
        <end position="120"/>
    </location>
</feature>
<feature type="transmembrane region" description="Helical" evidence="5">
    <location>
        <begin position="186"/>
        <end position="204"/>
    </location>
</feature>
<comment type="subcellular location">
    <subcellularLocation>
        <location evidence="1">Membrane</location>
        <topology evidence="1">Multi-pass membrane protein</topology>
    </subcellularLocation>
</comment>
<dbReference type="Gene3D" id="1.20.1720.10">
    <property type="entry name" value="Multidrug resistance protein D"/>
    <property type="match status" value="1"/>
</dbReference>
<feature type="transmembrane region" description="Helical" evidence="5">
    <location>
        <begin position="158"/>
        <end position="180"/>
    </location>
</feature>
<dbReference type="PANTHER" id="PTHR42718">
    <property type="entry name" value="MAJOR FACILITATOR SUPERFAMILY MULTIDRUG TRANSPORTER MFSC"/>
    <property type="match status" value="1"/>
</dbReference>
<protein>
    <submittedName>
        <fullName evidence="6">Drug resistance transporter, EmrB/QacA subfamily</fullName>
    </submittedName>
</protein>
<evidence type="ECO:0000256" key="2">
    <source>
        <dbReference type="ARBA" id="ARBA00022692"/>
    </source>
</evidence>
<feature type="transmembrane region" description="Helical" evidence="5">
    <location>
        <begin position="216"/>
        <end position="235"/>
    </location>
</feature>
<evidence type="ECO:0000313" key="7">
    <source>
        <dbReference type="Proteomes" id="UP000198802"/>
    </source>
</evidence>
<feature type="transmembrane region" description="Helical" evidence="5">
    <location>
        <begin position="126"/>
        <end position="146"/>
    </location>
</feature>
<dbReference type="Proteomes" id="UP000198802">
    <property type="component" value="Unassembled WGS sequence"/>
</dbReference>
<dbReference type="GO" id="GO:0016020">
    <property type="term" value="C:membrane"/>
    <property type="evidence" value="ECO:0007669"/>
    <property type="project" value="UniProtKB-SubCell"/>
</dbReference>
<dbReference type="PANTHER" id="PTHR42718:SF48">
    <property type="entry name" value="CONSERVED TWO-DOMAIN MEMBRANE PROTEIN-RELATED"/>
    <property type="match status" value="1"/>
</dbReference>
<dbReference type="SUPFAM" id="SSF103473">
    <property type="entry name" value="MFS general substrate transporter"/>
    <property type="match status" value="2"/>
</dbReference>
<sequence>MTELMVGRRRGASSGRIAPRRGAAASGREVLLIVCAGVVLVNLDLFVVNVALPQIARDLGERDLGTLSWVLNGYAVVYAALLVFFGRLADRYRRDLGFLLGVAVFTVASAACAAATSVAMLIGFRLLQAVGAALVTPTSLGLVLAAHSAERRQGAVRAWTAVGGMAAAVGPVVGGLLVAASWRWTFLVNIPIGVAALAVGYRRLPHLAGQPTERPDALGVLLATGGVGLLTAGLVRGGDWGWSSPPLLATLLGGAVLVALFAAHCAASRNPLVAPALFTNRAFTGASAVAVLFSASFAGMLLSIVLWVQGYWGWSALRAGLAIAPGPLMVPLVSFGVAGALIARFGPAVVMASGSAVFGAGLAWWALAITVEPNYVSGMLGGMILTGVGVGLTLPTLMAAAAASLPPQAFATGSAVVNMIRQIGFVLGVAVIIAVIGGSSAGAGVPLGVFRNAWWVAAALAFAGIVPTVLLARIRPRP</sequence>
<reference evidence="7" key="1">
    <citation type="submission" date="2015-11" db="EMBL/GenBank/DDBJ databases">
        <authorList>
            <person name="Varghese N."/>
        </authorList>
    </citation>
    <scope>NUCLEOTIDE SEQUENCE [LARGE SCALE GENOMIC DNA]</scope>
    <source>
        <strain evidence="7">DSM 45899</strain>
    </source>
</reference>
<dbReference type="Gene3D" id="1.20.1250.20">
    <property type="entry name" value="MFS general substrate transporter like domains"/>
    <property type="match status" value="1"/>
</dbReference>
<feature type="transmembrane region" description="Helical" evidence="5">
    <location>
        <begin position="64"/>
        <end position="85"/>
    </location>
</feature>
<evidence type="ECO:0000256" key="5">
    <source>
        <dbReference type="SAM" id="Phobius"/>
    </source>
</evidence>
<accession>A0A0S4QPL9</accession>
<feature type="transmembrane region" description="Helical" evidence="5">
    <location>
        <begin position="453"/>
        <end position="472"/>
    </location>
</feature>
<keyword evidence="4 5" id="KW-0472">Membrane</keyword>
<name>A0A0S4QPL9_9ACTN</name>
<feature type="transmembrane region" description="Helical" evidence="5">
    <location>
        <begin position="288"/>
        <end position="308"/>
    </location>
</feature>
<keyword evidence="3 5" id="KW-1133">Transmembrane helix</keyword>
<gene>
    <name evidence="6" type="ORF">Ga0074812_109182</name>
</gene>
<dbReference type="InterPro" id="IPR011701">
    <property type="entry name" value="MFS"/>
</dbReference>
<keyword evidence="7" id="KW-1185">Reference proteome</keyword>
<evidence type="ECO:0000256" key="3">
    <source>
        <dbReference type="ARBA" id="ARBA00022989"/>
    </source>
</evidence>
<dbReference type="GO" id="GO:0022857">
    <property type="term" value="F:transmembrane transporter activity"/>
    <property type="evidence" value="ECO:0007669"/>
    <property type="project" value="InterPro"/>
</dbReference>
<feature type="transmembrane region" description="Helical" evidence="5">
    <location>
        <begin position="30"/>
        <end position="52"/>
    </location>
</feature>
<feature type="transmembrane region" description="Helical" evidence="5">
    <location>
        <begin position="247"/>
        <end position="267"/>
    </location>
</feature>
<dbReference type="InterPro" id="IPR036259">
    <property type="entry name" value="MFS_trans_sf"/>
</dbReference>
<dbReference type="RefSeq" id="WP_091277860.1">
    <property type="nucleotide sequence ID" value="NZ_FAOZ01000009.1"/>
</dbReference>
<proteinExistence type="predicted"/>
<organism evidence="6 7">
    <name type="scientific">Parafrankia irregularis</name>
    <dbReference type="NCBI Taxonomy" id="795642"/>
    <lineage>
        <taxon>Bacteria</taxon>
        <taxon>Bacillati</taxon>
        <taxon>Actinomycetota</taxon>
        <taxon>Actinomycetes</taxon>
        <taxon>Frankiales</taxon>
        <taxon>Frankiaceae</taxon>
        <taxon>Parafrankia</taxon>
    </lineage>
</organism>
<evidence type="ECO:0000313" key="6">
    <source>
        <dbReference type="EMBL" id="CUU56962.1"/>
    </source>
</evidence>
<keyword evidence="2 5" id="KW-0812">Transmembrane</keyword>
<feature type="transmembrane region" description="Helical" evidence="5">
    <location>
        <begin position="320"/>
        <end position="342"/>
    </location>
</feature>
<dbReference type="AlphaFoldDB" id="A0A0S4QPL9"/>
<dbReference type="Pfam" id="PF07690">
    <property type="entry name" value="MFS_1"/>
    <property type="match status" value="1"/>
</dbReference>
<feature type="transmembrane region" description="Helical" evidence="5">
    <location>
        <begin position="379"/>
        <end position="402"/>
    </location>
</feature>